<comment type="caution">
    <text evidence="4">The sequence shown here is derived from an EMBL/GenBank/DDBJ whole genome shotgun (WGS) entry which is preliminary data.</text>
</comment>
<dbReference type="InterPro" id="IPR001509">
    <property type="entry name" value="Epimerase_deHydtase"/>
</dbReference>
<name>A0A7X0HQ23_9BACI</name>
<evidence type="ECO:0008006" key="6">
    <source>
        <dbReference type="Google" id="ProtNLM"/>
    </source>
</evidence>
<dbReference type="EMBL" id="JACHGK010000003">
    <property type="protein sequence ID" value="MBB6444814.1"/>
    <property type="molecule type" value="Genomic_DNA"/>
</dbReference>
<dbReference type="Gene3D" id="3.40.50.720">
    <property type="entry name" value="NAD(P)-binding Rossmann-like Domain"/>
    <property type="match status" value="1"/>
</dbReference>
<dbReference type="Pfam" id="PF01370">
    <property type="entry name" value="Epimerase"/>
    <property type="match status" value="1"/>
</dbReference>
<dbReference type="PANTHER" id="PTHR11092">
    <property type="entry name" value="SUGAR NUCLEOTIDE EPIMERASE RELATED"/>
    <property type="match status" value="1"/>
</dbReference>
<reference evidence="4 5" key="1">
    <citation type="submission" date="2020-08" db="EMBL/GenBank/DDBJ databases">
        <title>Genomic Encyclopedia of Type Strains, Phase IV (KMG-IV): sequencing the most valuable type-strain genomes for metagenomic binning, comparative biology and taxonomic classification.</title>
        <authorList>
            <person name="Goeker M."/>
        </authorList>
    </citation>
    <scope>NUCLEOTIDE SEQUENCE [LARGE SCALE GENOMIC DNA]</scope>
    <source>
        <strain evidence="4 5">DSM 5391</strain>
    </source>
</reference>
<comment type="similarity">
    <text evidence="1">Belongs to the NAD(P)-dependent epimerase/dehydratase family. SDR39U1 subfamily.</text>
</comment>
<keyword evidence="5" id="KW-1185">Reference proteome</keyword>
<dbReference type="InterPro" id="IPR010099">
    <property type="entry name" value="SDR39U1"/>
</dbReference>
<accession>A0A7X0HQ23</accession>
<evidence type="ECO:0000256" key="1">
    <source>
        <dbReference type="ARBA" id="ARBA00009353"/>
    </source>
</evidence>
<feature type="domain" description="DUF1731" evidence="3">
    <location>
        <begin position="251"/>
        <end position="297"/>
    </location>
</feature>
<evidence type="ECO:0000313" key="5">
    <source>
        <dbReference type="Proteomes" id="UP000531594"/>
    </source>
</evidence>
<dbReference type="AlphaFoldDB" id="A0A7X0HQ23"/>
<proteinExistence type="inferred from homology"/>
<evidence type="ECO:0000259" key="3">
    <source>
        <dbReference type="Pfam" id="PF08338"/>
    </source>
</evidence>
<feature type="domain" description="NAD-dependent epimerase/dehydratase" evidence="2">
    <location>
        <begin position="3"/>
        <end position="217"/>
    </location>
</feature>
<sequence>MKIVIAGGTGFVGQKLTEILLDKGHEIVILSRGLKPVDGKVFYVRWLGEGAAPEQEIERADAFINLAGVSINAGRWSQKHQQQIYESRMTATNELLRIIAALEEKPAVFVNASAIGIYPASEEAIYTEKSREKADDFLARTVADWEKKALVAADYGIRTVMMRFGVVLGKEGGALPLMALPYKLFAGGTVGSGKQWVSWVHAKDVARSICFALDHGSLHGPVNVTAPNPVNMKDFGETIGSVLHRPHWLPVPAFMMKLALGQKSKLVLEGQYVLPEQLLENGFKFSYPALETALKDLLLS</sequence>
<dbReference type="SUPFAM" id="SSF51735">
    <property type="entry name" value="NAD(P)-binding Rossmann-fold domains"/>
    <property type="match status" value="1"/>
</dbReference>
<dbReference type="Pfam" id="PF08338">
    <property type="entry name" value="DUF1731"/>
    <property type="match status" value="1"/>
</dbReference>
<dbReference type="InterPro" id="IPR036291">
    <property type="entry name" value="NAD(P)-bd_dom_sf"/>
</dbReference>
<dbReference type="NCBIfam" id="TIGR01777">
    <property type="entry name" value="yfcH"/>
    <property type="match status" value="1"/>
</dbReference>
<dbReference type="InterPro" id="IPR013549">
    <property type="entry name" value="DUF1731"/>
</dbReference>
<protein>
    <recommendedName>
        <fullName evidence="6">TIGR01777 family protein</fullName>
    </recommendedName>
</protein>
<organism evidence="4 5">
    <name type="scientific">Bacillus benzoevorans</name>
    <dbReference type="NCBI Taxonomy" id="1456"/>
    <lineage>
        <taxon>Bacteria</taxon>
        <taxon>Bacillati</taxon>
        <taxon>Bacillota</taxon>
        <taxon>Bacilli</taxon>
        <taxon>Bacillales</taxon>
        <taxon>Bacillaceae</taxon>
        <taxon>Bacillus</taxon>
    </lineage>
</organism>
<gene>
    <name evidence="4" type="ORF">HNR53_001423</name>
</gene>
<dbReference type="Proteomes" id="UP000531594">
    <property type="component" value="Unassembled WGS sequence"/>
</dbReference>
<dbReference type="RefSeq" id="WP_184524220.1">
    <property type="nucleotide sequence ID" value="NZ_JACHGK010000003.1"/>
</dbReference>
<dbReference type="PANTHER" id="PTHR11092:SF0">
    <property type="entry name" value="EPIMERASE FAMILY PROTEIN SDR39U1"/>
    <property type="match status" value="1"/>
</dbReference>
<evidence type="ECO:0000313" key="4">
    <source>
        <dbReference type="EMBL" id="MBB6444814.1"/>
    </source>
</evidence>
<evidence type="ECO:0000259" key="2">
    <source>
        <dbReference type="Pfam" id="PF01370"/>
    </source>
</evidence>
<dbReference type="CDD" id="cd05242">
    <property type="entry name" value="SDR_a8"/>
    <property type="match status" value="1"/>
</dbReference>